<gene>
    <name evidence="2" type="ORF">N7509_002835</name>
</gene>
<dbReference type="RefSeq" id="XP_056493267.1">
    <property type="nucleotide sequence ID" value="XM_056627472.1"/>
</dbReference>
<sequence>MVNPNPLLVQLGSRNHHQQEPSSAAARELPNAAVAPVEVDPIASSAPSLSPRFRANGSARGPQIPDSAREGPP</sequence>
<proteinExistence type="predicted"/>
<dbReference type="Proteomes" id="UP001147747">
    <property type="component" value="Unassembled WGS sequence"/>
</dbReference>
<protein>
    <submittedName>
        <fullName evidence="2">Uncharacterized protein</fullName>
    </submittedName>
</protein>
<accession>A0A9W9W9V9</accession>
<dbReference type="AlphaFoldDB" id="A0A9W9W9V9"/>
<evidence type="ECO:0000256" key="1">
    <source>
        <dbReference type="SAM" id="MobiDB-lite"/>
    </source>
</evidence>
<evidence type="ECO:0000313" key="3">
    <source>
        <dbReference type="Proteomes" id="UP001147747"/>
    </source>
</evidence>
<feature type="region of interest" description="Disordered" evidence="1">
    <location>
        <begin position="1"/>
        <end position="73"/>
    </location>
</feature>
<keyword evidence="3" id="KW-1185">Reference proteome</keyword>
<comment type="caution">
    <text evidence="2">The sequence shown here is derived from an EMBL/GenBank/DDBJ whole genome shotgun (WGS) entry which is preliminary data.</text>
</comment>
<name>A0A9W9W9V9_9EURO</name>
<dbReference type="GeneID" id="81366452"/>
<reference evidence="2" key="1">
    <citation type="submission" date="2022-12" db="EMBL/GenBank/DDBJ databases">
        <authorList>
            <person name="Petersen C."/>
        </authorList>
    </citation>
    <scope>NUCLEOTIDE SEQUENCE</scope>
    <source>
        <strain evidence="2">IBT 29677</strain>
    </source>
</reference>
<organism evidence="2 3">
    <name type="scientific">Penicillium cosmopolitanum</name>
    <dbReference type="NCBI Taxonomy" id="1131564"/>
    <lineage>
        <taxon>Eukaryota</taxon>
        <taxon>Fungi</taxon>
        <taxon>Dikarya</taxon>
        <taxon>Ascomycota</taxon>
        <taxon>Pezizomycotina</taxon>
        <taxon>Eurotiomycetes</taxon>
        <taxon>Eurotiomycetidae</taxon>
        <taxon>Eurotiales</taxon>
        <taxon>Aspergillaceae</taxon>
        <taxon>Penicillium</taxon>
    </lineage>
</organism>
<dbReference type="EMBL" id="JAPZBU010000004">
    <property type="protein sequence ID" value="KAJ5408952.1"/>
    <property type="molecule type" value="Genomic_DNA"/>
</dbReference>
<evidence type="ECO:0000313" key="2">
    <source>
        <dbReference type="EMBL" id="KAJ5408952.1"/>
    </source>
</evidence>
<reference evidence="2" key="2">
    <citation type="journal article" date="2023" name="IMA Fungus">
        <title>Comparative genomic study of the Penicillium genus elucidates a diverse pangenome and 15 lateral gene transfer events.</title>
        <authorList>
            <person name="Petersen C."/>
            <person name="Sorensen T."/>
            <person name="Nielsen M.R."/>
            <person name="Sondergaard T.E."/>
            <person name="Sorensen J.L."/>
            <person name="Fitzpatrick D.A."/>
            <person name="Frisvad J.C."/>
            <person name="Nielsen K.L."/>
        </authorList>
    </citation>
    <scope>NUCLEOTIDE SEQUENCE</scope>
    <source>
        <strain evidence="2">IBT 29677</strain>
    </source>
</reference>